<dbReference type="GO" id="GO:0005634">
    <property type="term" value="C:nucleus"/>
    <property type="evidence" value="ECO:0007669"/>
    <property type="project" value="UniProtKB-SubCell"/>
</dbReference>
<gene>
    <name evidence="14" type="ORF">L201_006097</name>
</gene>
<evidence type="ECO:0000259" key="13">
    <source>
        <dbReference type="Pfam" id="PF23726"/>
    </source>
</evidence>
<dbReference type="InterPro" id="IPR058543">
    <property type="entry name" value="Beta-prop_RSE1/DDB1/CPSF1_2nd"/>
</dbReference>
<dbReference type="Pfam" id="PF03178">
    <property type="entry name" value="CPSF_A"/>
    <property type="match status" value="1"/>
</dbReference>
<keyword evidence="4" id="KW-0539">Nucleus</keyword>
<dbReference type="InterPro" id="IPR004871">
    <property type="entry name" value="RSE1/DDB1/CPSF1_C"/>
</dbReference>
<keyword evidence="3" id="KW-0694">RNA-binding</keyword>
<evidence type="ECO:0000256" key="4">
    <source>
        <dbReference type="ARBA" id="ARBA00023242"/>
    </source>
</evidence>
<dbReference type="FunFam" id="2.130.10.10:FF:000730">
    <property type="entry name" value="Chromosome 15, whole genome shotgun sequence"/>
    <property type="match status" value="1"/>
</dbReference>
<evidence type="ECO:0000313" key="15">
    <source>
        <dbReference type="Proteomes" id="UP001355207"/>
    </source>
</evidence>
<feature type="compositionally biased region" description="Acidic residues" evidence="10">
    <location>
        <begin position="109"/>
        <end position="118"/>
    </location>
</feature>
<reference evidence="14 15" key="1">
    <citation type="submission" date="2024-01" db="EMBL/GenBank/DDBJ databases">
        <title>Comparative genomics of Cryptococcus and Kwoniella reveals pathogenesis evolution and contrasting modes of karyotype evolution via chromosome fusion or intercentromeric recombination.</title>
        <authorList>
            <person name="Coelho M.A."/>
            <person name="David-Palma M."/>
            <person name="Shea T."/>
            <person name="Bowers K."/>
            <person name="McGinley-Smith S."/>
            <person name="Mohammad A.W."/>
            <person name="Gnirke A."/>
            <person name="Yurkov A.M."/>
            <person name="Nowrousian M."/>
            <person name="Sun S."/>
            <person name="Cuomo C.A."/>
            <person name="Heitman J."/>
        </authorList>
    </citation>
    <scope>NUCLEOTIDE SEQUENCE [LARGE SCALE GENOMIC DNA]</scope>
    <source>
        <strain evidence="14 15">CBS 6074</strain>
    </source>
</reference>
<feature type="compositionally biased region" description="Basic and acidic residues" evidence="10">
    <location>
        <begin position="97"/>
        <end position="108"/>
    </location>
</feature>
<comment type="function">
    <text evidence="5">RNA-binding component of the cleavage and polyadenylation factor (CPF) complex, which plays a key role in polyadenylation-dependent pre-mRNA 3'-end formation and cooperates with cleavage factors including the CFIA complex and NAB4/CFIB. Involved in poly(A) site recognition. May be involved in coupling transcription termination and mRNA 3'-end formation.</text>
</comment>
<evidence type="ECO:0000256" key="10">
    <source>
        <dbReference type="SAM" id="MobiDB-lite"/>
    </source>
</evidence>
<dbReference type="InterPro" id="IPR050358">
    <property type="entry name" value="RSE1/DDB1/CFT1"/>
</dbReference>
<dbReference type="Pfam" id="PF23726">
    <property type="entry name" value="Beta-prop_RSE1_2nd"/>
    <property type="match status" value="1"/>
</dbReference>
<evidence type="ECO:0000256" key="8">
    <source>
        <dbReference type="ARBA" id="ARBA00039443"/>
    </source>
</evidence>
<evidence type="ECO:0000256" key="1">
    <source>
        <dbReference type="ARBA" id="ARBA00004123"/>
    </source>
</evidence>
<proteinExistence type="inferred from homology"/>
<dbReference type="Proteomes" id="UP001355207">
    <property type="component" value="Chromosome 8"/>
</dbReference>
<feature type="compositionally biased region" description="Basic and acidic residues" evidence="10">
    <location>
        <begin position="501"/>
        <end position="512"/>
    </location>
</feature>
<dbReference type="GeneID" id="91096767"/>
<evidence type="ECO:0000256" key="2">
    <source>
        <dbReference type="ARBA" id="ARBA00022664"/>
    </source>
</evidence>
<accession>A0AAX4K0A6</accession>
<feature type="compositionally biased region" description="Basic and acidic residues" evidence="10">
    <location>
        <begin position="119"/>
        <end position="130"/>
    </location>
</feature>
<dbReference type="GO" id="GO:0006397">
    <property type="term" value="P:mRNA processing"/>
    <property type="evidence" value="ECO:0007669"/>
    <property type="project" value="UniProtKB-KW"/>
</dbReference>
<feature type="region of interest" description="Disordered" evidence="10">
    <location>
        <begin position="97"/>
        <end position="130"/>
    </location>
</feature>
<evidence type="ECO:0000259" key="11">
    <source>
        <dbReference type="Pfam" id="PF03178"/>
    </source>
</evidence>
<name>A0AAX4K0A6_9TREE</name>
<organism evidence="14 15">
    <name type="scientific">Kwoniella dendrophila CBS 6074</name>
    <dbReference type="NCBI Taxonomy" id="1295534"/>
    <lineage>
        <taxon>Eukaryota</taxon>
        <taxon>Fungi</taxon>
        <taxon>Dikarya</taxon>
        <taxon>Basidiomycota</taxon>
        <taxon>Agaricomycotina</taxon>
        <taxon>Tremellomycetes</taxon>
        <taxon>Tremellales</taxon>
        <taxon>Cryptococcaceae</taxon>
        <taxon>Kwoniella</taxon>
    </lineage>
</organism>
<feature type="domain" description="RSE1/DDB1/CPSF1 second beta-propeller" evidence="13">
    <location>
        <begin position="605"/>
        <end position="1032"/>
    </location>
</feature>
<dbReference type="RefSeq" id="XP_066077919.1">
    <property type="nucleotide sequence ID" value="XM_066221822.1"/>
</dbReference>
<keyword evidence="2" id="KW-0507">mRNA processing</keyword>
<sequence>MHAFHQTLLPSSSIHHSLFLPNFTPSTIYPLPKPISTNVNSITNNDNDSDNEDLDHVKVIGNLIVAGGENLRVFEIREFIEYPQQQQQQQINYNQIKHEDGDNDNENRDQDEDMEEGEERLGDGFFDDGHSKREPVKYEIRRKLHLLAQHELNGTITGLSALRTIESSVDGLDRLLVSFEHAKMALLEWSRGAISTVSLHTYERCSQMISGDLQTYVPMLRTDPLSRLAVLSLPEDSLAVLPVLQEQSELDFIEGYARDVPYSPSFVLSLSDVSPNLKNMKDLLFLSGFHSPTLALLYSPIHTWSGRYQSVKDNFCLEIRTIDLSSGGTYPLLTSVKGLPSDSLYLVSCPSELGGIVLITSTGIVHIDQSGRTVGTAINSWWGYSTNLKNSDTTGQSENSKILELDGSKCLFVNQRDMLLFLQNGQTHQVRFEMDGRNVGQIKIDQSTSSSTTTTKIPPPSSVVITGDKSLFIASAEGDSLLAKINEERDIIPQNGDTQDDGAKNESKPKDDMDVDWDEDLYGEMTDTANSGLVNGHKAEATGPVSLSVSTYDVLEGVGKIMDIEFGIAATDQGTRTYPQLVAISGGSKSSTLNVFRRGIPITKRRRFNELSSSDAVWFLPIDRQSGPRFKDIPESERTTMLFSTERNATRVFALSNKANPEQIGRIDGKTLNVAPFFQRSCVMHVTPNEVTLLNDNGKPIQVVCPKSGLAPITSASISDPYLAIRRSDGSVSFFVGDTVARTISEVSLAEEGAETPKCQVIEVFSDTTGIYRTFEPSRSSGTVELNGKASTSRSNAIKQGQQSKMQLTQQQIKRLQDQEPAISIDKSSSLEHTMNSFRGTQWLSYLTKKGELQIRSLPDLKVVLQTQGLGSSAPTFTDDLVESQLREEEEIDDEVKQMVFCPIGKGSVRPHLLALHESGRLNAYEAQPRFTVDSSSQTRRSLAVRFRKVHTQLLPITGGVSINKLPYNIIPFENIEGITGAFITGEKPHWIISSESHPLRTYALKQAAMAFGKTTHLGGKGEYFIRIEDGSFICYLPPTLNTDFAIPCDRYDMDRVYTNIAFDPTSAHYVGASSITVPFQAYDEEGEIQLGPEGENLLPPTNQRSTLELFSQGSDPWRVIDGYDFDQNEEVLCLESVTLESPGTEGGYRDFIAVGTGFNFGEDRATRGNTYIFEIVETVGSGGQATGSGWILRLRAKDPARNPVSAISHINGYLLNSNGPKLYVKGFDDDQQLMGLAFLDVQIYVTSIKVFKNFILISDINKSFWFVALQEDPYKLTTISKDLQPVSPVVTDFLVHEGQLTFISNDREGHMRMLDFDPTDPDSLNGERVLLRTEYHTGAPVTTSKVIARRKTAEEEFAPQTQIIYATADGALTTLVSVKSARFKRLQLVSDQLVRNAQHVAGLNPKAFRTVQNDLLPKPLSKGILDGQLLSNFALQPLNRQKEMMRQIGTDAVTVASDLAALGGFW</sequence>
<evidence type="ECO:0000256" key="5">
    <source>
        <dbReference type="ARBA" id="ARBA00037232"/>
    </source>
</evidence>
<dbReference type="EMBL" id="CP144105">
    <property type="protein sequence ID" value="WWC91156.1"/>
    <property type="molecule type" value="Genomic_DNA"/>
</dbReference>
<evidence type="ECO:0000259" key="12">
    <source>
        <dbReference type="Pfam" id="PF10433"/>
    </source>
</evidence>
<evidence type="ECO:0000256" key="9">
    <source>
        <dbReference type="ARBA" id="ARBA00041264"/>
    </source>
</evidence>
<feature type="region of interest" description="Disordered" evidence="10">
    <location>
        <begin position="489"/>
        <end position="516"/>
    </location>
</feature>
<dbReference type="InterPro" id="IPR018846">
    <property type="entry name" value="Beta-prop_RSE1/DDB1/CPSF1_1st"/>
</dbReference>
<evidence type="ECO:0000256" key="3">
    <source>
        <dbReference type="ARBA" id="ARBA00022884"/>
    </source>
</evidence>
<evidence type="ECO:0000256" key="7">
    <source>
        <dbReference type="ARBA" id="ARBA00039187"/>
    </source>
</evidence>
<comment type="similarity">
    <text evidence="6">Belongs to the CFT1 family.</text>
</comment>
<comment type="subcellular location">
    <subcellularLocation>
        <location evidence="1">Nucleus</location>
    </subcellularLocation>
</comment>
<dbReference type="PANTHER" id="PTHR10644">
    <property type="entry name" value="DNA REPAIR/RNA PROCESSING CPSF FAMILY"/>
    <property type="match status" value="1"/>
</dbReference>
<dbReference type="Pfam" id="PF10433">
    <property type="entry name" value="Beta-prop_RSE1_1st"/>
    <property type="match status" value="1"/>
</dbReference>
<dbReference type="GO" id="GO:0003723">
    <property type="term" value="F:RNA binding"/>
    <property type="evidence" value="ECO:0007669"/>
    <property type="project" value="UniProtKB-KW"/>
</dbReference>
<dbReference type="InterPro" id="IPR015943">
    <property type="entry name" value="WD40/YVTN_repeat-like_dom_sf"/>
</dbReference>
<evidence type="ECO:0000256" key="6">
    <source>
        <dbReference type="ARBA" id="ARBA00038304"/>
    </source>
</evidence>
<dbReference type="Gene3D" id="2.130.10.10">
    <property type="entry name" value="YVTN repeat-like/Quinoprotein amine dehydrogenase"/>
    <property type="match status" value="3"/>
</dbReference>
<protein>
    <recommendedName>
        <fullName evidence="8">Protein CFT1</fullName>
    </recommendedName>
    <alternativeName>
        <fullName evidence="9">Cleavage factor two protein 1</fullName>
    </alternativeName>
    <alternativeName>
        <fullName evidence="7">Protein cft1</fullName>
    </alternativeName>
</protein>
<keyword evidence="15" id="KW-1185">Reference proteome</keyword>
<feature type="domain" description="RSE1/DDB1/CPSF1 C-terminal" evidence="11">
    <location>
        <begin position="1106"/>
        <end position="1435"/>
    </location>
</feature>
<feature type="domain" description="RSE1/DDB1/CPSF1 first beta-propeller" evidence="12">
    <location>
        <begin position="143"/>
        <end position="489"/>
    </location>
</feature>
<evidence type="ECO:0000313" key="14">
    <source>
        <dbReference type="EMBL" id="WWC91156.1"/>
    </source>
</evidence>